<dbReference type="GO" id="GO:0016787">
    <property type="term" value="F:hydrolase activity"/>
    <property type="evidence" value="ECO:0007669"/>
    <property type="project" value="UniProtKB-KW"/>
</dbReference>
<evidence type="ECO:0000256" key="1">
    <source>
        <dbReference type="ARBA" id="ARBA00010211"/>
    </source>
</evidence>
<dbReference type="PANTHER" id="PTHR11820:SF7">
    <property type="entry name" value="ACYLPYRUVASE FAHD1, MITOCHONDRIAL"/>
    <property type="match status" value="1"/>
</dbReference>
<gene>
    <name evidence="4" type="ORF">GCM10010913_11720</name>
</gene>
<proteinExistence type="inferred from homology"/>
<evidence type="ECO:0000256" key="2">
    <source>
        <dbReference type="ARBA" id="ARBA00022723"/>
    </source>
</evidence>
<dbReference type="InterPro" id="IPR011234">
    <property type="entry name" value="Fumarylacetoacetase-like_C"/>
</dbReference>
<evidence type="ECO:0000313" key="5">
    <source>
        <dbReference type="Proteomes" id="UP000608420"/>
    </source>
</evidence>
<dbReference type="Proteomes" id="UP000608420">
    <property type="component" value="Unassembled WGS sequence"/>
</dbReference>
<dbReference type="Gene3D" id="3.90.850.10">
    <property type="entry name" value="Fumarylacetoacetase-like, C-terminal domain"/>
    <property type="match status" value="1"/>
</dbReference>
<reference evidence="5" key="1">
    <citation type="journal article" date="2019" name="Int. J. Syst. Evol. Microbiol.">
        <title>The Global Catalogue of Microorganisms (GCM) 10K type strain sequencing project: providing services to taxonomists for standard genome sequencing and annotation.</title>
        <authorList>
            <consortium name="The Broad Institute Genomics Platform"/>
            <consortium name="The Broad Institute Genome Sequencing Center for Infectious Disease"/>
            <person name="Wu L."/>
            <person name="Ma J."/>
        </authorList>
    </citation>
    <scope>NUCLEOTIDE SEQUENCE [LARGE SCALE GENOMIC DNA]</scope>
    <source>
        <strain evidence="5">CGMCC 1.15420</strain>
    </source>
</reference>
<sequence length="217" mass="23806">MNRMVSNVYCVGRNYRLHAEELGNAVPTEPMIFMKPSHAVVPLIGAQLDLPQERGEVHYETELVLRIARDYKPGMTVDELVDVMAFGIDFTLRDVQSRLKAAGHPWTAAKAFRSSAPITPYIAFPGAEEVAEQDFVLRKNGEIVQCGNTANMIFPLQQIIDFIAERYGLGEGDHIFTGTPEGVGPVFKGDQLEISYGSTVLGSCEIVSGPAPLEQPI</sequence>
<keyword evidence="4" id="KW-0378">Hydrolase</keyword>
<dbReference type="InterPro" id="IPR036663">
    <property type="entry name" value="Fumarylacetoacetase_C_sf"/>
</dbReference>
<organism evidence="4 5">
    <name type="scientific">Paenibacillus aceti</name>
    <dbReference type="NCBI Taxonomy" id="1820010"/>
    <lineage>
        <taxon>Bacteria</taxon>
        <taxon>Bacillati</taxon>
        <taxon>Bacillota</taxon>
        <taxon>Bacilli</taxon>
        <taxon>Bacillales</taxon>
        <taxon>Paenibacillaceae</taxon>
        <taxon>Paenibacillus</taxon>
    </lineage>
</organism>
<dbReference type="Pfam" id="PF01557">
    <property type="entry name" value="FAA_hydrolase"/>
    <property type="match status" value="1"/>
</dbReference>
<dbReference type="SUPFAM" id="SSF56529">
    <property type="entry name" value="FAH"/>
    <property type="match status" value="1"/>
</dbReference>
<protein>
    <submittedName>
        <fullName evidence="4">Fumarylacetoacetate hydrolase</fullName>
    </submittedName>
</protein>
<dbReference type="PANTHER" id="PTHR11820">
    <property type="entry name" value="ACYLPYRUVASE"/>
    <property type="match status" value="1"/>
</dbReference>
<keyword evidence="5" id="KW-1185">Reference proteome</keyword>
<feature type="domain" description="Fumarylacetoacetase-like C-terminal" evidence="3">
    <location>
        <begin position="8"/>
        <end position="201"/>
    </location>
</feature>
<name>A0ABQ1VSP3_9BACL</name>
<comment type="caution">
    <text evidence="4">The sequence shown here is derived from an EMBL/GenBank/DDBJ whole genome shotgun (WGS) entry which is preliminary data.</text>
</comment>
<keyword evidence="2" id="KW-0479">Metal-binding</keyword>
<comment type="similarity">
    <text evidence="1">Belongs to the FAH family.</text>
</comment>
<evidence type="ECO:0000259" key="3">
    <source>
        <dbReference type="Pfam" id="PF01557"/>
    </source>
</evidence>
<dbReference type="EMBL" id="BMIW01000006">
    <property type="protein sequence ID" value="GGF91832.1"/>
    <property type="molecule type" value="Genomic_DNA"/>
</dbReference>
<accession>A0ABQ1VSP3</accession>
<evidence type="ECO:0000313" key="4">
    <source>
        <dbReference type="EMBL" id="GGF91832.1"/>
    </source>
</evidence>